<dbReference type="InterPro" id="IPR013762">
    <property type="entry name" value="Integrase-like_cat_sf"/>
</dbReference>
<sequence>MLIFFLFSVFFEFYRVKKTSEHITLKHLHINNCKMIGLQFSPNKVIHALIKELPEPKWSAEFNMVYLKYSKENINAVFQKFKGVIWIHGNAFFKEKPIKNNSLPNINWFRNRAKKETLKYAPESYLLKLELKRYSLNTCKIYISLFEKFINHFYQQPINDLSEKDIQQYLQVLAHQNKSNSYVNQSINAIKFYYETVLGMPNRFYSVDRPRKEHRLPKIISKEEILAIINHTNNIKHRCIVSLLYSAGLRRSEILDLKITDIDSKRMLIHVNNAKGNKDRYSLLSTTVLKELRVYYKEWQPKTYLFEGRKGQKYSPESVAVIVKRATKKAGIIKRVTPHMLRHSFATHLLESGTNLRYIQNLLGHRSSKTTEIYTHVASHNFKSIKNPLDS</sequence>
<gene>
    <name evidence="8" type="ORF">TNO010_520256</name>
</gene>
<evidence type="ECO:0000256" key="5">
    <source>
        <dbReference type="PROSITE-ProRule" id="PRU01248"/>
    </source>
</evidence>
<dbReference type="Pfam" id="PF00589">
    <property type="entry name" value="Phage_integrase"/>
    <property type="match status" value="1"/>
</dbReference>
<dbReference type="InterPro" id="IPR044068">
    <property type="entry name" value="CB"/>
</dbReference>
<keyword evidence="4" id="KW-0233">DNA recombination</keyword>
<dbReference type="Gene3D" id="1.10.443.10">
    <property type="entry name" value="Intergrase catalytic core"/>
    <property type="match status" value="1"/>
</dbReference>
<dbReference type="EMBL" id="OENE01000048">
    <property type="protein sequence ID" value="SOU89867.1"/>
    <property type="molecule type" value="Genomic_DNA"/>
</dbReference>
<dbReference type="PROSITE" id="PS51898">
    <property type="entry name" value="TYR_RECOMBINASE"/>
    <property type="match status" value="1"/>
</dbReference>
<dbReference type="InterPro" id="IPR050090">
    <property type="entry name" value="Tyrosine_recombinase_XerCD"/>
</dbReference>
<evidence type="ECO:0000256" key="1">
    <source>
        <dbReference type="ARBA" id="ARBA00008857"/>
    </source>
</evidence>
<proteinExistence type="inferred from homology"/>
<comment type="similarity">
    <text evidence="1">Belongs to the 'phage' integrase family.</text>
</comment>
<feature type="domain" description="Tyr recombinase" evidence="6">
    <location>
        <begin position="215"/>
        <end position="390"/>
    </location>
</feature>
<reference evidence="8 9" key="1">
    <citation type="submission" date="2017-11" db="EMBL/GenBank/DDBJ databases">
        <authorList>
            <person name="Duchaud E."/>
        </authorList>
    </citation>
    <scope>NUCLEOTIDE SEQUENCE [LARGE SCALE GENOMIC DNA]</scope>
    <source>
        <strain evidence="8 9">TNO010</strain>
    </source>
</reference>
<evidence type="ECO:0000313" key="8">
    <source>
        <dbReference type="EMBL" id="SOU89867.1"/>
    </source>
</evidence>
<dbReference type="AlphaFoldDB" id="A0A2I2MCM8"/>
<evidence type="ECO:0000259" key="6">
    <source>
        <dbReference type="PROSITE" id="PS51898"/>
    </source>
</evidence>
<keyword evidence="3 5" id="KW-0238">DNA-binding</keyword>
<dbReference type="InterPro" id="IPR002104">
    <property type="entry name" value="Integrase_catalytic"/>
</dbReference>
<evidence type="ECO:0000313" key="9">
    <source>
        <dbReference type="Proteomes" id="UP000490060"/>
    </source>
</evidence>
<evidence type="ECO:0000256" key="4">
    <source>
        <dbReference type="ARBA" id="ARBA00023172"/>
    </source>
</evidence>
<name>A0A2I2MCM8_9FLAO</name>
<dbReference type="InterPro" id="IPR010998">
    <property type="entry name" value="Integrase_recombinase_N"/>
</dbReference>
<dbReference type="InterPro" id="IPR004107">
    <property type="entry name" value="Integrase_SAM-like_N"/>
</dbReference>
<dbReference type="InterPro" id="IPR011010">
    <property type="entry name" value="DNA_brk_join_enz"/>
</dbReference>
<accession>A0A2I2MCM8</accession>
<evidence type="ECO:0000256" key="3">
    <source>
        <dbReference type="ARBA" id="ARBA00023125"/>
    </source>
</evidence>
<dbReference type="GO" id="GO:0006310">
    <property type="term" value="P:DNA recombination"/>
    <property type="evidence" value="ECO:0007669"/>
    <property type="project" value="UniProtKB-KW"/>
</dbReference>
<organism evidence="8 9">
    <name type="scientific">Tenacibaculum finnmarkense genomovar ulcerans</name>
    <dbReference type="NCBI Taxonomy" id="2781388"/>
    <lineage>
        <taxon>Bacteria</taxon>
        <taxon>Pseudomonadati</taxon>
        <taxon>Bacteroidota</taxon>
        <taxon>Flavobacteriia</taxon>
        <taxon>Flavobacteriales</taxon>
        <taxon>Flavobacteriaceae</taxon>
        <taxon>Tenacibaculum</taxon>
        <taxon>Tenacibaculum finnmarkense</taxon>
    </lineage>
</organism>
<feature type="domain" description="Core-binding (CB)" evidence="7">
    <location>
        <begin position="116"/>
        <end position="198"/>
    </location>
</feature>
<dbReference type="GO" id="GO:0015074">
    <property type="term" value="P:DNA integration"/>
    <property type="evidence" value="ECO:0007669"/>
    <property type="project" value="UniProtKB-KW"/>
</dbReference>
<dbReference type="PANTHER" id="PTHR30349">
    <property type="entry name" value="PHAGE INTEGRASE-RELATED"/>
    <property type="match status" value="1"/>
</dbReference>
<evidence type="ECO:0000256" key="2">
    <source>
        <dbReference type="ARBA" id="ARBA00022908"/>
    </source>
</evidence>
<dbReference type="PANTHER" id="PTHR30349:SF64">
    <property type="entry name" value="PROPHAGE INTEGRASE INTD-RELATED"/>
    <property type="match status" value="1"/>
</dbReference>
<dbReference type="PROSITE" id="PS51900">
    <property type="entry name" value="CB"/>
    <property type="match status" value="1"/>
</dbReference>
<dbReference type="Pfam" id="PF13495">
    <property type="entry name" value="Phage_int_SAM_4"/>
    <property type="match status" value="1"/>
</dbReference>
<dbReference type="Gene3D" id="1.10.150.130">
    <property type="match status" value="1"/>
</dbReference>
<dbReference type="Proteomes" id="UP000490060">
    <property type="component" value="Unassembled WGS sequence"/>
</dbReference>
<keyword evidence="2" id="KW-0229">DNA integration</keyword>
<dbReference type="NCBIfam" id="NF040815">
    <property type="entry name" value="recomb_XerA_Arch"/>
    <property type="match status" value="1"/>
</dbReference>
<protein>
    <submittedName>
        <fullName evidence="8">Recombinase</fullName>
    </submittedName>
</protein>
<dbReference type="SUPFAM" id="SSF56349">
    <property type="entry name" value="DNA breaking-rejoining enzymes"/>
    <property type="match status" value="1"/>
</dbReference>
<dbReference type="GO" id="GO:0003677">
    <property type="term" value="F:DNA binding"/>
    <property type="evidence" value="ECO:0007669"/>
    <property type="project" value="UniProtKB-UniRule"/>
</dbReference>
<evidence type="ECO:0000259" key="7">
    <source>
        <dbReference type="PROSITE" id="PS51900"/>
    </source>
</evidence>